<accession>A0A4Y2CNE4</accession>
<name>A0A4Y2CNE4_ARAVE</name>
<comment type="caution">
    <text evidence="1">The sequence shown here is derived from an EMBL/GenBank/DDBJ whole genome shotgun (WGS) entry which is preliminary data.</text>
</comment>
<evidence type="ECO:0000313" key="1">
    <source>
        <dbReference type="EMBL" id="GBM05257.1"/>
    </source>
</evidence>
<dbReference type="Proteomes" id="UP000499080">
    <property type="component" value="Unassembled WGS sequence"/>
</dbReference>
<gene>
    <name evidence="1" type="ORF">AVEN_181637_1</name>
</gene>
<evidence type="ECO:0000313" key="2">
    <source>
        <dbReference type="Proteomes" id="UP000499080"/>
    </source>
</evidence>
<proteinExistence type="predicted"/>
<organism evidence="1 2">
    <name type="scientific">Araneus ventricosus</name>
    <name type="common">Orbweaver spider</name>
    <name type="synonym">Epeira ventricosa</name>
    <dbReference type="NCBI Taxonomy" id="182803"/>
    <lineage>
        <taxon>Eukaryota</taxon>
        <taxon>Metazoa</taxon>
        <taxon>Ecdysozoa</taxon>
        <taxon>Arthropoda</taxon>
        <taxon>Chelicerata</taxon>
        <taxon>Arachnida</taxon>
        <taxon>Araneae</taxon>
        <taxon>Araneomorphae</taxon>
        <taxon>Entelegynae</taxon>
        <taxon>Araneoidea</taxon>
        <taxon>Araneidae</taxon>
        <taxon>Araneus</taxon>
    </lineage>
</organism>
<sequence length="158" mass="17621">MRVQQSMVTQEIFVGLQAGGLPKETALRWTPVGLHKVGSFITHLYSYCVVPSGTSAVMASLALMEERGDITIPTLSAKSPMEYQLMIATALCKYEGSITLRRGRPRISEITDDEEEPQRKQRKVASQSMKDVCIDGFNHLPRLMDDKNVSECRMPGCK</sequence>
<dbReference type="AlphaFoldDB" id="A0A4Y2CNE4"/>
<keyword evidence="2" id="KW-1185">Reference proteome</keyword>
<dbReference type="EMBL" id="BGPR01000213">
    <property type="protein sequence ID" value="GBM05257.1"/>
    <property type="molecule type" value="Genomic_DNA"/>
</dbReference>
<protein>
    <submittedName>
        <fullName evidence="1">Uncharacterized protein</fullName>
    </submittedName>
</protein>
<reference evidence="1 2" key="1">
    <citation type="journal article" date="2019" name="Sci. Rep.">
        <title>Orb-weaving spider Araneus ventricosus genome elucidates the spidroin gene catalogue.</title>
        <authorList>
            <person name="Kono N."/>
            <person name="Nakamura H."/>
            <person name="Ohtoshi R."/>
            <person name="Moran D.A.P."/>
            <person name="Shinohara A."/>
            <person name="Yoshida Y."/>
            <person name="Fujiwara M."/>
            <person name="Mori M."/>
            <person name="Tomita M."/>
            <person name="Arakawa K."/>
        </authorList>
    </citation>
    <scope>NUCLEOTIDE SEQUENCE [LARGE SCALE GENOMIC DNA]</scope>
</reference>